<dbReference type="Pfam" id="PF07007">
    <property type="entry name" value="LprI"/>
    <property type="match status" value="1"/>
</dbReference>
<dbReference type="PANTHER" id="PTHR37549">
    <property type="entry name" value="LIPOPROTEIN LPRI"/>
    <property type="match status" value="1"/>
</dbReference>
<accession>A0A7W8END1</accession>
<dbReference type="Gene3D" id="3.90.226.10">
    <property type="entry name" value="2-enoyl-CoA Hydratase, Chain A, domain 1"/>
    <property type="match status" value="1"/>
</dbReference>
<dbReference type="InterPro" id="IPR052755">
    <property type="entry name" value="Lysozyme_Inhibitor_LprI"/>
</dbReference>
<dbReference type="RefSeq" id="WP_151159421.1">
    <property type="nucleotide sequence ID" value="NZ_JACHIL010000003.1"/>
</dbReference>
<protein>
    <submittedName>
        <fullName evidence="3">Uncharacterized protein YecT (DUF1311 family)</fullName>
    </submittedName>
</protein>
<keyword evidence="4" id="KW-1185">Reference proteome</keyword>
<dbReference type="PANTHER" id="PTHR37549:SF1">
    <property type="entry name" value="LIPOPROTEIN LPRI"/>
    <property type="match status" value="1"/>
</dbReference>
<organism evidence="3 4">
    <name type="scientific">Pseudochrobactrum saccharolyticum</name>
    <dbReference type="NCBI Taxonomy" id="354352"/>
    <lineage>
        <taxon>Bacteria</taxon>
        <taxon>Pseudomonadati</taxon>
        <taxon>Pseudomonadota</taxon>
        <taxon>Alphaproteobacteria</taxon>
        <taxon>Hyphomicrobiales</taxon>
        <taxon>Brucellaceae</taxon>
        <taxon>Pseudochrobactrum</taxon>
    </lineage>
</organism>
<dbReference type="SUPFAM" id="SSF52096">
    <property type="entry name" value="ClpP/crotonase"/>
    <property type="match status" value="1"/>
</dbReference>
<feature type="domain" description="Lysozyme inhibitor LprI-like N-terminal" evidence="2">
    <location>
        <begin position="292"/>
        <end position="358"/>
    </location>
</feature>
<dbReference type="InterPro" id="IPR009739">
    <property type="entry name" value="LprI-like_N"/>
</dbReference>
<dbReference type="Gene3D" id="1.20.1270.180">
    <property type="match status" value="1"/>
</dbReference>
<feature type="signal peptide" evidence="1">
    <location>
        <begin position="1"/>
        <end position="20"/>
    </location>
</feature>
<evidence type="ECO:0000259" key="2">
    <source>
        <dbReference type="Pfam" id="PF07007"/>
    </source>
</evidence>
<evidence type="ECO:0000313" key="4">
    <source>
        <dbReference type="Proteomes" id="UP000531231"/>
    </source>
</evidence>
<dbReference type="AlphaFoldDB" id="A0A7W8END1"/>
<evidence type="ECO:0000313" key="3">
    <source>
        <dbReference type="EMBL" id="MBB5091320.1"/>
    </source>
</evidence>
<feature type="chain" id="PRO_5030702517" evidence="1">
    <location>
        <begin position="21"/>
        <end position="381"/>
    </location>
</feature>
<dbReference type="Proteomes" id="UP000531231">
    <property type="component" value="Unassembled WGS sequence"/>
</dbReference>
<reference evidence="3 4" key="1">
    <citation type="submission" date="2020-08" db="EMBL/GenBank/DDBJ databases">
        <title>Genomic Encyclopedia of Type Strains, Phase IV (KMG-IV): sequencing the most valuable type-strain genomes for metagenomic binning, comparative biology and taxonomic classification.</title>
        <authorList>
            <person name="Goeker M."/>
        </authorList>
    </citation>
    <scope>NUCLEOTIDE SEQUENCE [LARGE SCALE GENOMIC DNA]</scope>
    <source>
        <strain evidence="3 4">DSM 25620</strain>
    </source>
</reference>
<gene>
    <name evidence="3" type="ORF">HNQ68_001861</name>
</gene>
<comment type="caution">
    <text evidence="3">The sequence shown here is derived from an EMBL/GenBank/DDBJ whole genome shotgun (WGS) entry which is preliminary data.</text>
</comment>
<dbReference type="GO" id="GO:0005576">
    <property type="term" value="C:extracellular region"/>
    <property type="evidence" value="ECO:0007669"/>
    <property type="project" value="TreeGrafter"/>
</dbReference>
<name>A0A7W8END1_9HYPH</name>
<sequence length="381" mass="41949">MWRKLCFILVVLCIAGPGSAAEIELFNIPGEIALVSIKGEIVDGDADRFQDLVRGHTRISVLLNSPGGLVREALGIGAQIRLNNYATVVSPEGNCFSACGLVWVAGSRRYMSASSKIGFHAAYSKENGEYITSGVANAEIGSYLTHLGLRIEAIRYFTLAGPKDFLLLTPQLARALGIEIFEQEGRHVTTPTQAPTVDTYADRFVAYGVLRSRCEGFLQMDQHEVEREHLKTIQVGQQLAGNTVWIGVWAPMLEEAKAGLLNKGPLTVCLETEEHLRSVGLPTGVNGPSFDCQKAHTSTENALCSNPRLWAKDRAMNSIYLFIRGFSNTKRRKALLENQRLWLKTRDACGPDVACLHQSYDSRFQTMKDIDVSAPAIVNKH</sequence>
<dbReference type="InterPro" id="IPR029045">
    <property type="entry name" value="ClpP/crotonase-like_dom_sf"/>
</dbReference>
<dbReference type="EMBL" id="JACHIL010000003">
    <property type="protein sequence ID" value="MBB5091320.1"/>
    <property type="molecule type" value="Genomic_DNA"/>
</dbReference>
<keyword evidence="1" id="KW-0732">Signal</keyword>
<proteinExistence type="predicted"/>
<evidence type="ECO:0000256" key="1">
    <source>
        <dbReference type="SAM" id="SignalP"/>
    </source>
</evidence>